<protein>
    <recommendedName>
        <fullName evidence="3">C2H2-type domain-containing protein</fullName>
    </recommendedName>
</protein>
<keyword evidence="5" id="KW-1185">Reference proteome</keyword>
<organism evidence="4 5">
    <name type="scientific">Plakobranchus ocellatus</name>
    <dbReference type="NCBI Taxonomy" id="259542"/>
    <lineage>
        <taxon>Eukaryota</taxon>
        <taxon>Metazoa</taxon>
        <taxon>Spiralia</taxon>
        <taxon>Lophotrochozoa</taxon>
        <taxon>Mollusca</taxon>
        <taxon>Gastropoda</taxon>
        <taxon>Heterobranchia</taxon>
        <taxon>Euthyneura</taxon>
        <taxon>Panpulmonata</taxon>
        <taxon>Sacoglossa</taxon>
        <taxon>Placobranchoidea</taxon>
        <taxon>Plakobranchidae</taxon>
        <taxon>Plakobranchus</taxon>
    </lineage>
</organism>
<evidence type="ECO:0000313" key="5">
    <source>
        <dbReference type="Proteomes" id="UP000735302"/>
    </source>
</evidence>
<feature type="region of interest" description="Disordered" evidence="2">
    <location>
        <begin position="1"/>
        <end position="82"/>
    </location>
</feature>
<keyword evidence="1" id="KW-0479">Metal-binding</keyword>
<keyword evidence="1" id="KW-0863">Zinc-finger</keyword>
<feature type="compositionally biased region" description="Basic residues" evidence="2">
    <location>
        <begin position="1"/>
        <end position="11"/>
    </location>
</feature>
<dbReference type="Proteomes" id="UP000735302">
    <property type="component" value="Unassembled WGS sequence"/>
</dbReference>
<feature type="domain" description="C2H2-type" evidence="3">
    <location>
        <begin position="206"/>
        <end position="233"/>
    </location>
</feature>
<dbReference type="InterPro" id="IPR013087">
    <property type="entry name" value="Znf_C2H2_type"/>
</dbReference>
<evidence type="ECO:0000256" key="1">
    <source>
        <dbReference type="PROSITE-ProRule" id="PRU00042"/>
    </source>
</evidence>
<dbReference type="EMBL" id="BLXT01003831">
    <property type="protein sequence ID" value="GFO07029.1"/>
    <property type="molecule type" value="Genomic_DNA"/>
</dbReference>
<keyword evidence="1" id="KW-0862">Zinc</keyword>
<name>A0AAV4AKX3_9GAST</name>
<feature type="compositionally biased region" description="Basic and acidic residues" evidence="2">
    <location>
        <begin position="42"/>
        <end position="54"/>
    </location>
</feature>
<dbReference type="PROSITE" id="PS00028">
    <property type="entry name" value="ZINC_FINGER_C2H2_1"/>
    <property type="match status" value="1"/>
</dbReference>
<dbReference type="AlphaFoldDB" id="A0AAV4AKX3"/>
<gene>
    <name evidence="4" type="ORF">PoB_003353400</name>
</gene>
<feature type="compositionally biased region" description="Low complexity" evidence="2">
    <location>
        <begin position="67"/>
        <end position="82"/>
    </location>
</feature>
<reference evidence="4 5" key="1">
    <citation type="journal article" date="2021" name="Elife">
        <title>Chloroplast acquisition without the gene transfer in kleptoplastic sea slugs, Plakobranchus ocellatus.</title>
        <authorList>
            <person name="Maeda T."/>
            <person name="Takahashi S."/>
            <person name="Yoshida T."/>
            <person name="Shimamura S."/>
            <person name="Takaki Y."/>
            <person name="Nagai Y."/>
            <person name="Toyoda A."/>
            <person name="Suzuki Y."/>
            <person name="Arimoto A."/>
            <person name="Ishii H."/>
            <person name="Satoh N."/>
            <person name="Nishiyama T."/>
            <person name="Hasebe M."/>
            <person name="Maruyama T."/>
            <person name="Minagawa J."/>
            <person name="Obokata J."/>
            <person name="Shigenobu S."/>
        </authorList>
    </citation>
    <scope>NUCLEOTIDE SEQUENCE [LARGE SCALE GENOMIC DNA]</scope>
</reference>
<dbReference type="Gene3D" id="3.30.160.60">
    <property type="entry name" value="Classic Zinc Finger"/>
    <property type="match status" value="1"/>
</dbReference>
<evidence type="ECO:0000256" key="2">
    <source>
        <dbReference type="SAM" id="MobiDB-lite"/>
    </source>
</evidence>
<accession>A0AAV4AKX3</accession>
<evidence type="ECO:0000313" key="4">
    <source>
        <dbReference type="EMBL" id="GFO07029.1"/>
    </source>
</evidence>
<proteinExistence type="predicted"/>
<dbReference type="PROSITE" id="PS50157">
    <property type="entry name" value="ZINC_FINGER_C2H2_2"/>
    <property type="match status" value="1"/>
</dbReference>
<evidence type="ECO:0000259" key="3">
    <source>
        <dbReference type="PROSITE" id="PS50157"/>
    </source>
</evidence>
<comment type="caution">
    <text evidence="4">The sequence shown here is derived from an EMBL/GenBank/DDBJ whole genome shotgun (WGS) entry which is preliminary data.</text>
</comment>
<feature type="compositionally biased region" description="Low complexity" evidence="2">
    <location>
        <begin position="154"/>
        <end position="178"/>
    </location>
</feature>
<sequence length="268" mass="28401">MSRRKQARPKSCKTEEVGDLSEMVELSEENETEGSNPIAAVTEDKAESQTDEGHTTFVEDVSTGHNSSSLLTTTSPPPSATAAAAVAIEELQAEQQTTSESHQVAVEDAEESKVMRCETCGALFTTLDDFMDHRNFVCGAGNDETRNFLLSDAPPTRSLSPSSQSTSSADASGPASSADVDCVGELDGLDPTQVPYVIGVTDDNPHGCHFCEKAFSKKGYAKLHEQRHAGHTPYKWGVGGIVDSESALRSAGTLLSRVRAPPPATGLT</sequence>
<dbReference type="InterPro" id="IPR036236">
    <property type="entry name" value="Znf_C2H2_sf"/>
</dbReference>
<dbReference type="GO" id="GO:0008270">
    <property type="term" value="F:zinc ion binding"/>
    <property type="evidence" value="ECO:0007669"/>
    <property type="project" value="UniProtKB-KW"/>
</dbReference>
<dbReference type="SUPFAM" id="SSF57667">
    <property type="entry name" value="beta-beta-alpha zinc fingers"/>
    <property type="match status" value="1"/>
</dbReference>
<feature type="region of interest" description="Disordered" evidence="2">
    <location>
        <begin position="149"/>
        <end position="179"/>
    </location>
</feature>